<evidence type="ECO:0000256" key="1">
    <source>
        <dbReference type="ARBA" id="ARBA00001933"/>
    </source>
</evidence>
<gene>
    <name evidence="2" type="ORF">TL16_g05081</name>
</gene>
<organism evidence="2 3">
    <name type="scientific">Triparma laevis f. inornata</name>
    <dbReference type="NCBI Taxonomy" id="1714386"/>
    <lineage>
        <taxon>Eukaryota</taxon>
        <taxon>Sar</taxon>
        <taxon>Stramenopiles</taxon>
        <taxon>Ochrophyta</taxon>
        <taxon>Bolidophyceae</taxon>
        <taxon>Parmales</taxon>
        <taxon>Triparmaceae</taxon>
        <taxon>Triparma</taxon>
    </lineage>
</organism>
<dbReference type="SUPFAM" id="SSF53383">
    <property type="entry name" value="PLP-dependent transferases"/>
    <property type="match status" value="1"/>
</dbReference>
<reference evidence="3" key="1">
    <citation type="journal article" date="2023" name="Commun. Biol.">
        <title>Genome analysis of Parmales, the sister group of diatoms, reveals the evolutionary specialization of diatoms from phago-mixotrophs to photoautotrophs.</title>
        <authorList>
            <person name="Ban H."/>
            <person name="Sato S."/>
            <person name="Yoshikawa S."/>
            <person name="Yamada K."/>
            <person name="Nakamura Y."/>
            <person name="Ichinomiya M."/>
            <person name="Sato N."/>
            <person name="Blanc-Mathieu R."/>
            <person name="Endo H."/>
            <person name="Kuwata A."/>
            <person name="Ogata H."/>
        </authorList>
    </citation>
    <scope>NUCLEOTIDE SEQUENCE [LARGE SCALE GENOMIC DNA]</scope>
</reference>
<dbReference type="EMBL" id="BLQM01000145">
    <property type="protein sequence ID" value="GMH69121.1"/>
    <property type="molecule type" value="Genomic_DNA"/>
</dbReference>
<dbReference type="Gene3D" id="3.40.640.10">
    <property type="entry name" value="Type I PLP-dependent aspartate aminotransferase-like (Major domain)"/>
    <property type="match status" value="1"/>
</dbReference>
<evidence type="ECO:0000313" key="3">
    <source>
        <dbReference type="Proteomes" id="UP001162640"/>
    </source>
</evidence>
<dbReference type="PANTHER" id="PTHR43713:SF3">
    <property type="entry name" value="GLUTAMATE-1-SEMIALDEHYDE 2,1-AMINOMUTASE 1, CHLOROPLASTIC-RELATED"/>
    <property type="match status" value="1"/>
</dbReference>
<accession>A0A9W7AEI3</accession>
<dbReference type="Proteomes" id="UP001162640">
    <property type="component" value="Unassembled WGS sequence"/>
</dbReference>
<dbReference type="AlphaFoldDB" id="A0A9W7AEI3"/>
<comment type="caution">
    <text evidence="2">The sequence shown here is derived from an EMBL/GenBank/DDBJ whole genome shotgun (WGS) entry which is preliminary data.</text>
</comment>
<name>A0A9W7AEI3_9STRA</name>
<dbReference type="InterPro" id="IPR015421">
    <property type="entry name" value="PyrdxlP-dep_Trfase_major"/>
</dbReference>
<dbReference type="InterPro" id="IPR015424">
    <property type="entry name" value="PyrdxlP-dep_Trfase"/>
</dbReference>
<dbReference type="PANTHER" id="PTHR43713">
    <property type="entry name" value="GLUTAMATE-1-SEMIALDEHYDE 2,1-AMINOMUTASE"/>
    <property type="match status" value="1"/>
</dbReference>
<comment type="cofactor">
    <cofactor evidence="1">
        <name>pyridoxal 5'-phosphate</name>
        <dbReference type="ChEBI" id="CHEBI:597326"/>
    </cofactor>
</comment>
<proteinExistence type="predicted"/>
<evidence type="ECO:0000313" key="2">
    <source>
        <dbReference type="EMBL" id="GMH69121.1"/>
    </source>
</evidence>
<protein>
    <submittedName>
        <fullName evidence="2">Uncharacterized protein</fullName>
    </submittedName>
</protein>
<sequence length="123" mass="13769">MCATRLARFNTKKPYVATFASAYHGWYDAVQPGVGNERPVPDIIVLNDMSNASLRVLKARAGEIACVMVNPLQAFTPNQPPPSDGTLIGKVRDSGVENAREDFRVWLKKVRNYEERSDELRTC</sequence>